<dbReference type="InterPro" id="IPR002559">
    <property type="entry name" value="Transposase_11"/>
</dbReference>
<dbReference type="Pfam" id="PF13006">
    <property type="entry name" value="Nterm_IS4"/>
    <property type="match status" value="1"/>
</dbReference>
<dbReference type="NCBIfam" id="NF033592">
    <property type="entry name" value="transpos_IS4_1"/>
    <property type="match status" value="1"/>
</dbReference>
<organism evidence="4 5">
    <name type="scientific">Streptomyces milbemycinicus</name>
    <dbReference type="NCBI Taxonomy" id="476552"/>
    <lineage>
        <taxon>Bacteria</taxon>
        <taxon>Bacillati</taxon>
        <taxon>Actinomycetota</taxon>
        <taxon>Actinomycetes</taxon>
        <taxon>Kitasatosporales</taxon>
        <taxon>Streptomycetaceae</taxon>
        <taxon>Streptomyces</taxon>
    </lineage>
</organism>
<reference evidence="4 5" key="1">
    <citation type="submission" date="2024-11" db="EMBL/GenBank/DDBJ databases">
        <title>The Natural Products Discovery Center: Release of the First 8490 Sequenced Strains for Exploring Actinobacteria Biosynthetic Diversity.</title>
        <authorList>
            <person name="Kalkreuter E."/>
            <person name="Kautsar S.A."/>
            <person name="Yang D."/>
            <person name="Bader C.D."/>
            <person name="Teijaro C.N."/>
            <person name="Fluegel L."/>
            <person name="Davis C.M."/>
            <person name="Simpson J.R."/>
            <person name="Lauterbach L."/>
            <person name="Steele A.D."/>
            <person name="Gui C."/>
            <person name="Meng S."/>
            <person name="Li G."/>
            <person name="Viehrig K."/>
            <person name="Ye F."/>
            <person name="Su P."/>
            <person name="Kiefer A.F."/>
            <person name="Nichols A."/>
            <person name="Cepeda A.J."/>
            <person name="Yan W."/>
            <person name="Fan B."/>
            <person name="Jiang Y."/>
            <person name="Adhikari A."/>
            <person name="Zheng C.-J."/>
            <person name="Schuster L."/>
            <person name="Cowan T.M."/>
            <person name="Smanski M.J."/>
            <person name="Chevrette M.G."/>
            <person name="De Carvalho L.P.S."/>
            <person name="Shen B."/>
        </authorList>
    </citation>
    <scope>NUCLEOTIDE SEQUENCE [LARGE SCALE GENOMIC DNA]</scope>
    <source>
        <strain evidence="4 5">NPDC020863</strain>
    </source>
</reference>
<comment type="caution">
    <text evidence="4">The sequence shown here is derived from an EMBL/GenBank/DDBJ whole genome shotgun (WGS) entry which is preliminary data.</text>
</comment>
<evidence type="ECO:0000313" key="5">
    <source>
        <dbReference type="Proteomes" id="UP001620295"/>
    </source>
</evidence>
<dbReference type="RefSeq" id="WP_404748767.1">
    <property type="nucleotide sequence ID" value="NZ_JBJDQH010000027.1"/>
</dbReference>
<dbReference type="Proteomes" id="UP001620295">
    <property type="component" value="Unassembled WGS sequence"/>
</dbReference>
<evidence type="ECO:0000256" key="1">
    <source>
        <dbReference type="SAM" id="MobiDB-lite"/>
    </source>
</evidence>
<dbReference type="Pfam" id="PF01609">
    <property type="entry name" value="DDE_Tnp_1"/>
    <property type="match status" value="1"/>
</dbReference>
<evidence type="ECO:0000259" key="2">
    <source>
        <dbReference type="Pfam" id="PF01609"/>
    </source>
</evidence>
<keyword evidence="5" id="KW-1185">Reference proteome</keyword>
<dbReference type="InterPro" id="IPR047952">
    <property type="entry name" value="Transpos_IS4"/>
</dbReference>
<evidence type="ECO:0000313" key="4">
    <source>
        <dbReference type="EMBL" id="MFK4272455.1"/>
    </source>
</evidence>
<proteinExistence type="predicted"/>
<evidence type="ECO:0000259" key="3">
    <source>
        <dbReference type="Pfam" id="PF13006"/>
    </source>
</evidence>
<dbReference type="InterPro" id="IPR024473">
    <property type="entry name" value="Transposases_IS4_N"/>
</dbReference>
<dbReference type="EMBL" id="JBJDQH010000027">
    <property type="protein sequence ID" value="MFK4272455.1"/>
    <property type="molecule type" value="Genomic_DNA"/>
</dbReference>
<feature type="compositionally biased region" description="Basic and acidic residues" evidence="1">
    <location>
        <begin position="446"/>
        <end position="456"/>
    </location>
</feature>
<gene>
    <name evidence="4" type="ORF">ACI2L5_47375</name>
</gene>
<dbReference type="InterPro" id="IPR012337">
    <property type="entry name" value="RNaseH-like_sf"/>
</dbReference>
<dbReference type="SUPFAM" id="SSF53098">
    <property type="entry name" value="Ribonuclease H-like"/>
    <property type="match status" value="1"/>
</dbReference>
<dbReference type="PANTHER" id="PTHR37529">
    <property type="entry name" value="TRANSPOSASE INSG FOR INSERTION SEQUENCE ELEMENT IS4-RELATED"/>
    <property type="match status" value="1"/>
</dbReference>
<feature type="domain" description="Transposase IS4 N-terminal" evidence="3">
    <location>
        <begin position="9"/>
        <end position="101"/>
    </location>
</feature>
<protein>
    <submittedName>
        <fullName evidence="4">IS4 family transposase</fullName>
    </submittedName>
</protein>
<sequence length="528" mass="58094">MAAGPFAPGHLGELTGVVPFELVDAVLAETRSAERRLRALPSRVGVYFLLVMCLFPEIGYRLVWDKMTTALAGMPLVSPTAKALRDLRRRLGSAPVKALFDVLAGALAQPTTPGVRFGPYRIVSFDGCSSQKVRDTERNRAWLGRTSHHGYPTLELMTLVESGTRALVDAVFGPTTTGETSYARRLLHLVTPGMLVLWDKGFDGNDFLAAVTRTGAQVLGRLRDNRRIPVLARLADGSYLSAIGTVHVRIVDAHITVTCTDGTTFAASYRLVTTLTDARRYPAPALVTLYHQRWEHESAYYALRHTLMNGRTLRSGDPAGVEQEMWSLLTLYQALRIVMVDAAESRPGTDPDRCSFTVALNTARDHVIQAAGITGTGPIGAIGHKILAALLPARRPRVSTRKVKSPISRYAVRHDDGRPDTSRPVTALDITVLDPPAEQTPLPATSRDDRHTAPAERRRHRILALLEEDPTRLWQPRDIAAHFGDVTLHTMYRQLSRWAESGLIHKIGPGLYTATPWTPTPLQTTGDR</sequence>
<dbReference type="PANTHER" id="PTHR37529:SF1">
    <property type="entry name" value="TRANSPOSASE INSG FOR INSERTION SEQUENCE ELEMENT IS4-RELATED"/>
    <property type="match status" value="1"/>
</dbReference>
<name>A0ABW8M694_9ACTN</name>
<feature type="region of interest" description="Disordered" evidence="1">
    <location>
        <begin position="434"/>
        <end position="456"/>
    </location>
</feature>
<accession>A0ABW8M694</accession>
<feature type="domain" description="Transposase IS4-like" evidence="2">
    <location>
        <begin position="136"/>
        <end position="332"/>
    </location>
</feature>